<keyword evidence="3" id="KW-1185">Reference proteome</keyword>
<organism evidence="2 3">
    <name type="scientific">Apodospora peruviana</name>
    <dbReference type="NCBI Taxonomy" id="516989"/>
    <lineage>
        <taxon>Eukaryota</taxon>
        <taxon>Fungi</taxon>
        <taxon>Dikarya</taxon>
        <taxon>Ascomycota</taxon>
        <taxon>Pezizomycotina</taxon>
        <taxon>Sordariomycetes</taxon>
        <taxon>Sordariomycetidae</taxon>
        <taxon>Sordariales</taxon>
        <taxon>Lasiosphaeriaceae</taxon>
        <taxon>Apodospora</taxon>
    </lineage>
</organism>
<comment type="caution">
    <text evidence="2">The sequence shown here is derived from an EMBL/GenBank/DDBJ whole genome shotgun (WGS) entry which is preliminary data.</text>
</comment>
<protein>
    <submittedName>
        <fullName evidence="2">Uncharacterized protein</fullName>
    </submittedName>
</protein>
<name>A0AAE0M0P1_9PEZI</name>
<feature type="compositionally biased region" description="Polar residues" evidence="1">
    <location>
        <begin position="101"/>
        <end position="134"/>
    </location>
</feature>
<feature type="compositionally biased region" description="Polar residues" evidence="1">
    <location>
        <begin position="10"/>
        <end position="24"/>
    </location>
</feature>
<feature type="region of interest" description="Disordered" evidence="1">
    <location>
        <begin position="92"/>
        <end position="157"/>
    </location>
</feature>
<gene>
    <name evidence="2" type="ORF">B0H66DRAFT_325401</name>
</gene>
<feature type="compositionally biased region" description="Polar residues" evidence="1">
    <location>
        <begin position="142"/>
        <end position="157"/>
    </location>
</feature>
<feature type="region of interest" description="Disordered" evidence="1">
    <location>
        <begin position="1"/>
        <end position="64"/>
    </location>
</feature>
<proteinExistence type="predicted"/>
<evidence type="ECO:0000256" key="1">
    <source>
        <dbReference type="SAM" id="MobiDB-lite"/>
    </source>
</evidence>
<dbReference type="EMBL" id="JAUEDM010000006">
    <property type="protein sequence ID" value="KAK3314896.1"/>
    <property type="molecule type" value="Genomic_DNA"/>
</dbReference>
<reference evidence="2" key="1">
    <citation type="journal article" date="2023" name="Mol. Phylogenet. Evol.">
        <title>Genome-scale phylogeny and comparative genomics of the fungal order Sordariales.</title>
        <authorList>
            <person name="Hensen N."/>
            <person name="Bonometti L."/>
            <person name="Westerberg I."/>
            <person name="Brannstrom I.O."/>
            <person name="Guillou S."/>
            <person name="Cros-Aarteil S."/>
            <person name="Calhoun S."/>
            <person name="Haridas S."/>
            <person name="Kuo A."/>
            <person name="Mondo S."/>
            <person name="Pangilinan J."/>
            <person name="Riley R."/>
            <person name="LaButti K."/>
            <person name="Andreopoulos B."/>
            <person name="Lipzen A."/>
            <person name="Chen C."/>
            <person name="Yan M."/>
            <person name="Daum C."/>
            <person name="Ng V."/>
            <person name="Clum A."/>
            <person name="Steindorff A."/>
            <person name="Ohm R.A."/>
            <person name="Martin F."/>
            <person name="Silar P."/>
            <person name="Natvig D.O."/>
            <person name="Lalanne C."/>
            <person name="Gautier V."/>
            <person name="Ament-Velasquez S.L."/>
            <person name="Kruys A."/>
            <person name="Hutchinson M.I."/>
            <person name="Powell A.J."/>
            <person name="Barry K."/>
            <person name="Miller A.N."/>
            <person name="Grigoriev I.V."/>
            <person name="Debuchy R."/>
            <person name="Gladieux P."/>
            <person name="Hiltunen Thoren M."/>
            <person name="Johannesson H."/>
        </authorList>
    </citation>
    <scope>NUCLEOTIDE SEQUENCE</scope>
    <source>
        <strain evidence="2">CBS 118394</strain>
    </source>
</reference>
<evidence type="ECO:0000313" key="2">
    <source>
        <dbReference type="EMBL" id="KAK3314896.1"/>
    </source>
</evidence>
<dbReference type="AlphaFoldDB" id="A0AAE0M0P1"/>
<dbReference type="Proteomes" id="UP001283341">
    <property type="component" value="Unassembled WGS sequence"/>
</dbReference>
<reference evidence="2" key="2">
    <citation type="submission" date="2023-06" db="EMBL/GenBank/DDBJ databases">
        <authorList>
            <consortium name="Lawrence Berkeley National Laboratory"/>
            <person name="Haridas S."/>
            <person name="Hensen N."/>
            <person name="Bonometti L."/>
            <person name="Westerberg I."/>
            <person name="Brannstrom I.O."/>
            <person name="Guillou S."/>
            <person name="Cros-Aarteil S."/>
            <person name="Calhoun S."/>
            <person name="Kuo A."/>
            <person name="Mondo S."/>
            <person name="Pangilinan J."/>
            <person name="Riley R."/>
            <person name="Labutti K."/>
            <person name="Andreopoulos B."/>
            <person name="Lipzen A."/>
            <person name="Chen C."/>
            <person name="Yanf M."/>
            <person name="Daum C."/>
            <person name="Ng V."/>
            <person name="Clum A."/>
            <person name="Steindorff A."/>
            <person name="Ohm R."/>
            <person name="Martin F."/>
            <person name="Silar P."/>
            <person name="Natvig D."/>
            <person name="Lalanne C."/>
            <person name="Gautier V."/>
            <person name="Ament-Velasquez S.L."/>
            <person name="Kruys A."/>
            <person name="Hutchinson M.I."/>
            <person name="Powell A.J."/>
            <person name="Barry K."/>
            <person name="Miller A.N."/>
            <person name="Grigoriev I.V."/>
            <person name="Debuchy R."/>
            <person name="Gladieux P."/>
            <person name="Thoren M.H."/>
            <person name="Johannesson H."/>
        </authorList>
    </citation>
    <scope>NUCLEOTIDE SEQUENCE</scope>
    <source>
        <strain evidence="2">CBS 118394</strain>
    </source>
</reference>
<accession>A0AAE0M0P1</accession>
<sequence length="193" mass="20514">MAMSDVGPSAPQQSIEEENISGTNPVKEENISETNAESTKEESISDAGSRSIKQESISDGGISIINIKQQSSSDDGMSMMNINDDDAEALAMSDGNIEPSAPQQSSSTGLPNQLAGSPYSHDNQPPSSIYNRNNRPPPHLGPQNQPTGSLGQSLITSTNNGRSSIHTLPDLLLVMFEGCCFLLVPNSLCRLRV</sequence>
<evidence type="ECO:0000313" key="3">
    <source>
        <dbReference type="Proteomes" id="UP001283341"/>
    </source>
</evidence>